<keyword evidence="2" id="KW-1185">Reference proteome</keyword>
<dbReference type="HOGENOM" id="CLU_1524846_0_0_1"/>
<gene>
    <name evidence="1" type="ORF">AUEXF2481DRAFT_402821</name>
</gene>
<evidence type="ECO:0000313" key="1">
    <source>
        <dbReference type="EMBL" id="KEQ99171.1"/>
    </source>
</evidence>
<dbReference type="GeneID" id="25366562"/>
<dbReference type="RefSeq" id="XP_013347754.1">
    <property type="nucleotide sequence ID" value="XM_013492300.1"/>
</dbReference>
<dbReference type="AlphaFoldDB" id="A0A074ZL95"/>
<reference evidence="1 2" key="1">
    <citation type="journal article" date="2014" name="BMC Genomics">
        <title>Genome sequencing of four Aureobasidium pullulans varieties: biotechnological potential, stress tolerance, and description of new species.</title>
        <authorList>
            <person name="Gostin Ar C."/>
            <person name="Ohm R.A."/>
            <person name="Kogej T."/>
            <person name="Sonjak S."/>
            <person name="Turk M."/>
            <person name="Zajc J."/>
            <person name="Zalar P."/>
            <person name="Grube M."/>
            <person name="Sun H."/>
            <person name="Han J."/>
            <person name="Sharma A."/>
            <person name="Chiniquy J."/>
            <person name="Ngan C.Y."/>
            <person name="Lipzen A."/>
            <person name="Barry K."/>
            <person name="Grigoriev I.V."/>
            <person name="Gunde-Cimerman N."/>
        </authorList>
    </citation>
    <scope>NUCLEOTIDE SEQUENCE [LARGE SCALE GENOMIC DNA]</scope>
    <source>
        <strain evidence="1 2">EXF-2481</strain>
    </source>
</reference>
<sequence>MRIKVFAKSCDLGLPTADKMWGLTESHRLRRKDKVLMHSVYMNWDNKSRTPRLADDAAAAAAGEFSSWGCVCVLIAGSSSTRETVRRVLHPRRDRRDRRGFDCPVSLHIMEGKSVLCLDDSPEQTDDRDWKEDRHRRRGAKIEHDDFRISAANQPACQSSLQSSRLRYSFILHVMS</sequence>
<dbReference type="EMBL" id="KL584751">
    <property type="protein sequence ID" value="KEQ99171.1"/>
    <property type="molecule type" value="Genomic_DNA"/>
</dbReference>
<name>A0A074ZL95_AURSE</name>
<protein>
    <submittedName>
        <fullName evidence="1">Uncharacterized protein</fullName>
    </submittedName>
</protein>
<organism evidence="1 2">
    <name type="scientific">Aureobasidium subglaciale (strain EXF-2481)</name>
    <name type="common">Aureobasidium pullulans var. subglaciale</name>
    <dbReference type="NCBI Taxonomy" id="1043005"/>
    <lineage>
        <taxon>Eukaryota</taxon>
        <taxon>Fungi</taxon>
        <taxon>Dikarya</taxon>
        <taxon>Ascomycota</taxon>
        <taxon>Pezizomycotina</taxon>
        <taxon>Dothideomycetes</taxon>
        <taxon>Dothideomycetidae</taxon>
        <taxon>Dothideales</taxon>
        <taxon>Saccotheciaceae</taxon>
        <taxon>Aureobasidium</taxon>
    </lineage>
</organism>
<dbReference type="InParanoid" id="A0A074ZL95"/>
<dbReference type="Proteomes" id="UP000030641">
    <property type="component" value="Unassembled WGS sequence"/>
</dbReference>
<proteinExistence type="predicted"/>
<accession>A0A074ZL95</accession>
<evidence type="ECO:0000313" key="2">
    <source>
        <dbReference type="Proteomes" id="UP000030641"/>
    </source>
</evidence>